<evidence type="ECO:0000313" key="4">
    <source>
        <dbReference type="Proteomes" id="UP000077248"/>
    </source>
</evidence>
<dbReference type="PANTHER" id="PTHR34706">
    <property type="entry name" value="SLR1338 PROTEIN"/>
    <property type="match status" value="1"/>
</dbReference>
<sequence>MAQACGSNIHEPRYNPYGYLPPQAQYGAPPPQAQYGAPPPQAQYGAPPPQAQYGAPPSQAQYGAPPSQAQYGAPPLQGPYGGPPPPQQVQAGPAEVAGYKQLLEACIQEKGLQNFPICQNLDRIAQDAPSKINQVIQRWRIQKEISNDIVKLALYDVVLYIDDSGSMQFEEEGSRIKDLRLILERVSFAATLFDNDPGVVVMATDEELAAHYNAQLMAMLDTTYSTGPKHTSQEDCHAVFRVKKDADGAGATPCAWFDASSKRDTGGDAFDHRIPNTLLDKLQRLKLMYPMPGMDPLSIINNTGSECFANLHPDGYLSDKYAKLRVQLEAELRTWRGYLDDIWTLFDGPLDLIRVVFEKAQCLPAYRSFIRKGLRGACSLGPKVLALLMTANLISSAQAQRHDLVREWGIRTTGAVTGGLSIPIAAMDPKTVSPGLWWGLIAAWVVTTVMFVATNTYVIPRSHRMRYLCTFLLVEGLFVVVFVTALIHDPVKMAAKILANMPVLTVIIAGLLPLAFD</sequence>
<evidence type="ECO:0000256" key="1">
    <source>
        <dbReference type="SAM" id="MobiDB-lite"/>
    </source>
</evidence>
<feature type="region of interest" description="Disordered" evidence="1">
    <location>
        <begin position="1"/>
        <end position="92"/>
    </location>
</feature>
<dbReference type="PANTHER" id="PTHR34706:SF2">
    <property type="entry name" value="RFEF"/>
    <property type="match status" value="1"/>
</dbReference>
<keyword evidence="2" id="KW-0812">Transmembrane</keyword>
<dbReference type="RefSeq" id="XP_018386059.1">
    <property type="nucleotide sequence ID" value="XM_018528407.1"/>
</dbReference>
<evidence type="ECO:0000313" key="3">
    <source>
        <dbReference type="EMBL" id="OAG20638.1"/>
    </source>
</evidence>
<organism evidence="3 4">
    <name type="scientific">Alternaria alternata</name>
    <name type="common">Alternaria rot fungus</name>
    <name type="synonym">Torula alternata</name>
    <dbReference type="NCBI Taxonomy" id="5599"/>
    <lineage>
        <taxon>Eukaryota</taxon>
        <taxon>Fungi</taxon>
        <taxon>Dikarya</taxon>
        <taxon>Ascomycota</taxon>
        <taxon>Pezizomycotina</taxon>
        <taxon>Dothideomycetes</taxon>
        <taxon>Pleosporomycetidae</taxon>
        <taxon>Pleosporales</taxon>
        <taxon>Pleosporineae</taxon>
        <taxon>Pleosporaceae</taxon>
        <taxon>Alternaria</taxon>
        <taxon>Alternaria sect. Alternaria</taxon>
        <taxon>Alternaria alternata complex</taxon>
    </lineage>
</organism>
<dbReference type="EMBL" id="KV441478">
    <property type="protein sequence ID" value="OAG20638.1"/>
    <property type="molecule type" value="Genomic_DNA"/>
</dbReference>
<dbReference type="KEGG" id="aalt:CC77DRAFT_1061217"/>
<dbReference type="GeneID" id="29114001"/>
<dbReference type="AlphaFoldDB" id="A0A177DMP9"/>
<keyword evidence="2" id="KW-1133">Transmembrane helix</keyword>
<keyword evidence="2" id="KW-0472">Membrane</keyword>
<dbReference type="Proteomes" id="UP000077248">
    <property type="component" value="Unassembled WGS sequence"/>
</dbReference>
<feature type="transmembrane region" description="Helical" evidence="2">
    <location>
        <begin position="467"/>
        <end position="487"/>
    </location>
</feature>
<keyword evidence="4" id="KW-1185">Reference proteome</keyword>
<evidence type="ECO:0000256" key="2">
    <source>
        <dbReference type="SAM" id="Phobius"/>
    </source>
</evidence>
<accession>A0A177DMP9</accession>
<feature type="compositionally biased region" description="Pro residues" evidence="1">
    <location>
        <begin position="28"/>
        <end position="50"/>
    </location>
</feature>
<dbReference type="VEuPathDB" id="FungiDB:CC77DRAFT_1061217"/>
<reference evidence="3 4" key="1">
    <citation type="submission" date="2016-05" db="EMBL/GenBank/DDBJ databases">
        <title>Comparative analysis of secretome profiles of manganese(II)-oxidizing ascomycete fungi.</title>
        <authorList>
            <consortium name="DOE Joint Genome Institute"/>
            <person name="Zeiner C.A."/>
            <person name="Purvine S.O."/>
            <person name="Zink E.M."/>
            <person name="Wu S."/>
            <person name="Pasa-Tolic L."/>
            <person name="Chaput D.L."/>
            <person name="Haridas S."/>
            <person name="Grigoriev I.V."/>
            <person name="Santelli C.M."/>
            <person name="Hansel C.M."/>
        </authorList>
    </citation>
    <scope>NUCLEOTIDE SEQUENCE [LARGE SCALE GENOMIC DNA]</scope>
    <source>
        <strain evidence="3 4">SRC1lrK2f</strain>
    </source>
</reference>
<name>A0A177DMP9_ALTAL</name>
<feature type="transmembrane region" description="Helical" evidence="2">
    <location>
        <begin position="493"/>
        <end position="516"/>
    </location>
</feature>
<gene>
    <name evidence="3" type="ORF">CC77DRAFT_1061217</name>
</gene>
<feature type="transmembrane region" description="Helical" evidence="2">
    <location>
        <begin position="436"/>
        <end position="460"/>
    </location>
</feature>
<proteinExistence type="predicted"/>
<protein>
    <submittedName>
        <fullName evidence="3">Uncharacterized protein</fullName>
    </submittedName>
</protein>
<feature type="compositionally biased region" description="Low complexity" evidence="1">
    <location>
        <begin position="51"/>
        <end position="62"/>
    </location>
</feature>